<evidence type="ECO:0000256" key="12">
    <source>
        <dbReference type="SAM" id="Phobius"/>
    </source>
</evidence>
<evidence type="ECO:0000256" key="9">
    <source>
        <dbReference type="ARBA" id="ARBA00023004"/>
    </source>
</evidence>
<keyword evidence="5 12" id="KW-0812">Transmembrane</keyword>
<dbReference type="EMBL" id="VLKU01000014">
    <property type="protein sequence ID" value="TWI29397.1"/>
    <property type="molecule type" value="Genomic_DNA"/>
</dbReference>
<comment type="similarity">
    <text evidence="2">Belongs to the fatty acid desaturase type 1 family. AlkB subfamily.</text>
</comment>
<evidence type="ECO:0000256" key="3">
    <source>
        <dbReference type="ARBA" id="ARBA00022475"/>
    </source>
</evidence>
<dbReference type="GO" id="GO:0046872">
    <property type="term" value="F:metal ion binding"/>
    <property type="evidence" value="ECO:0007669"/>
    <property type="project" value="UniProtKB-KW"/>
</dbReference>
<feature type="transmembrane region" description="Helical" evidence="12">
    <location>
        <begin position="220"/>
        <end position="239"/>
    </location>
</feature>
<sequence>MGRDAGYSLGKPGIAVPRHFDRPASLPLFALFALLPGVLLLAACLLGGPWIWAALIWMGGASQAVDTVVARGFADPQGAEGPKGSDGLSVILAGLHFVLLVLGIAALVAPGLGVVAKLALFLGLGMFFGQVSNSNAHELIHRGSRALFRLGAAVYLSLLFGHHVSAHRLVHHRHVATAQDPNSARQGESFWHFFPRAWIGSFVAGLRAERGRQGRRVSPYLVWVVGGVVLCVIVFWLAGPGGLGWYLALCLYAQMQLLLSDYVQHYGLARGLLPDGRPEPVGPAHSWDAPHFLSSLMMVNAPRHSDHHAHPGRAYPALRLGRELHSRPMLPYSLPVMAVIALFPRLWRRVMDRRVLRMRQL</sequence>
<feature type="transmembrane region" description="Helical" evidence="12">
    <location>
        <begin position="28"/>
        <end position="52"/>
    </location>
</feature>
<evidence type="ECO:0000256" key="11">
    <source>
        <dbReference type="ARBA" id="ARBA00023136"/>
    </source>
</evidence>
<evidence type="ECO:0000256" key="1">
    <source>
        <dbReference type="ARBA" id="ARBA00004429"/>
    </source>
</evidence>
<keyword evidence="3" id="KW-1003">Cell membrane</keyword>
<dbReference type="GO" id="GO:0004497">
    <property type="term" value="F:monooxygenase activity"/>
    <property type="evidence" value="ECO:0007669"/>
    <property type="project" value="UniProtKB-KW"/>
</dbReference>
<keyword evidence="15" id="KW-1185">Reference proteome</keyword>
<keyword evidence="11 12" id="KW-0472">Membrane</keyword>
<dbReference type="GO" id="GO:0006629">
    <property type="term" value="P:lipid metabolic process"/>
    <property type="evidence" value="ECO:0007669"/>
    <property type="project" value="InterPro"/>
</dbReference>
<dbReference type="PANTHER" id="PTHR38674:SF1">
    <property type="entry name" value="ALKANE 1-MONOOXYGENASE 1"/>
    <property type="match status" value="1"/>
</dbReference>
<comment type="subcellular location">
    <subcellularLocation>
        <location evidence="1">Cell inner membrane</location>
        <topology evidence="1">Multi-pass membrane protein</topology>
    </subcellularLocation>
</comment>
<dbReference type="PANTHER" id="PTHR38674">
    <property type="entry name" value="ALKANE 1-MONOOXYGENASE 1"/>
    <property type="match status" value="1"/>
</dbReference>
<evidence type="ECO:0000256" key="8">
    <source>
        <dbReference type="ARBA" id="ARBA00023002"/>
    </source>
</evidence>
<feature type="transmembrane region" description="Helical" evidence="12">
    <location>
        <begin position="329"/>
        <end position="347"/>
    </location>
</feature>
<keyword evidence="10 14" id="KW-0503">Monooxygenase</keyword>
<protein>
    <submittedName>
        <fullName evidence="14">Alkane 1-monooxygenase</fullName>
    </submittedName>
</protein>
<keyword evidence="8" id="KW-0560">Oxidoreductase</keyword>
<reference evidence="14 15" key="1">
    <citation type="journal article" date="2015" name="Stand. Genomic Sci.">
        <title>Genomic Encyclopedia of Bacterial and Archaeal Type Strains, Phase III: the genomes of soil and plant-associated and newly described type strains.</title>
        <authorList>
            <person name="Whitman W.B."/>
            <person name="Woyke T."/>
            <person name="Klenk H.P."/>
            <person name="Zhou Y."/>
            <person name="Lilburn T.G."/>
            <person name="Beck B.J."/>
            <person name="De Vos P."/>
            <person name="Vandamme P."/>
            <person name="Eisen J.A."/>
            <person name="Garrity G."/>
            <person name="Hugenholtz P."/>
            <person name="Kyrpides N.C."/>
        </authorList>
    </citation>
    <scope>NUCLEOTIDE SEQUENCE [LARGE SCALE GENOMIC DNA]</scope>
    <source>
        <strain evidence="14 15">CGMCC 1.5364</strain>
    </source>
</reference>
<gene>
    <name evidence="14" type="ORF">IQ24_03605</name>
</gene>
<dbReference type="Pfam" id="PF00487">
    <property type="entry name" value="FA_desaturase"/>
    <property type="match status" value="1"/>
</dbReference>
<feature type="domain" description="Fatty acid desaturase" evidence="13">
    <location>
        <begin position="118"/>
        <end position="335"/>
    </location>
</feature>
<keyword evidence="4" id="KW-0997">Cell inner membrane</keyword>
<name>A0A562NB83_9RHOB</name>
<dbReference type="Proteomes" id="UP000316225">
    <property type="component" value="Unassembled WGS sequence"/>
</dbReference>
<dbReference type="InterPro" id="IPR005804">
    <property type="entry name" value="FA_desaturase_dom"/>
</dbReference>
<evidence type="ECO:0000256" key="2">
    <source>
        <dbReference type="ARBA" id="ARBA00010823"/>
    </source>
</evidence>
<keyword evidence="6" id="KW-0479">Metal-binding</keyword>
<evidence type="ECO:0000313" key="14">
    <source>
        <dbReference type="EMBL" id="TWI29397.1"/>
    </source>
</evidence>
<dbReference type="GO" id="GO:0005886">
    <property type="term" value="C:plasma membrane"/>
    <property type="evidence" value="ECO:0007669"/>
    <property type="project" value="UniProtKB-SubCell"/>
</dbReference>
<evidence type="ECO:0000256" key="5">
    <source>
        <dbReference type="ARBA" id="ARBA00022692"/>
    </source>
</evidence>
<feature type="transmembrane region" description="Helical" evidence="12">
    <location>
        <begin position="146"/>
        <end position="164"/>
    </location>
</feature>
<evidence type="ECO:0000256" key="10">
    <source>
        <dbReference type="ARBA" id="ARBA00023033"/>
    </source>
</evidence>
<evidence type="ECO:0000256" key="6">
    <source>
        <dbReference type="ARBA" id="ARBA00022723"/>
    </source>
</evidence>
<proteinExistence type="inferred from homology"/>
<evidence type="ECO:0000313" key="15">
    <source>
        <dbReference type="Proteomes" id="UP000316225"/>
    </source>
</evidence>
<evidence type="ECO:0000256" key="4">
    <source>
        <dbReference type="ARBA" id="ARBA00022519"/>
    </source>
</evidence>
<evidence type="ECO:0000256" key="7">
    <source>
        <dbReference type="ARBA" id="ARBA00022989"/>
    </source>
</evidence>
<feature type="transmembrane region" description="Helical" evidence="12">
    <location>
        <begin position="97"/>
        <end position="125"/>
    </location>
</feature>
<keyword evidence="9" id="KW-0408">Iron</keyword>
<keyword evidence="7 12" id="KW-1133">Transmembrane helix</keyword>
<organism evidence="14 15">
    <name type="scientific">Paracoccus sulfuroxidans</name>
    <dbReference type="NCBI Taxonomy" id="384678"/>
    <lineage>
        <taxon>Bacteria</taxon>
        <taxon>Pseudomonadati</taxon>
        <taxon>Pseudomonadota</taxon>
        <taxon>Alphaproteobacteria</taxon>
        <taxon>Rhodobacterales</taxon>
        <taxon>Paracoccaceae</taxon>
        <taxon>Paracoccus</taxon>
    </lineage>
</organism>
<dbReference type="CDD" id="cd03512">
    <property type="entry name" value="Alkane-hydroxylase"/>
    <property type="match status" value="1"/>
</dbReference>
<dbReference type="RefSeq" id="WP_199756637.1">
    <property type="nucleotide sequence ID" value="NZ_VLKU01000014.1"/>
</dbReference>
<accession>A0A562NB83</accession>
<comment type="caution">
    <text evidence="14">The sequence shown here is derived from an EMBL/GenBank/DDBJ whole genome shotgun (WGS) entry which is preliminary data.</text>
</comment>
<dbReference type="InterPro" id="IPR033885">
    <property type="entry name" value="AlkB/XylM"/>
</dbReference>
<dbReference type="AlphaFoldDB" id="A0A562NB83"/>
<evidence type="ECO:0000259" key="13">
    <source>
        <dbReference type="Pfam" id="PF00487"/>
    </source>
</evidence>